<reference evidence="2 3" key="1">
    <citation type="journal article" date="2016" name="Nat. Commun.">
        <title>Extremotolerant tardigrade genome and improved radiotolerance of human cultured cells by tardigrade-unique protein.</title>
        <authorList>
            <person name="Hashimoto T."/>
            <person name="Horikawa D.D."/>
            <person name="Saito Y."/>
            <person name="Kuwahara H."/>
            <person name="Kozuka-Hata H."/>
            <person name="Shin-I T."/>
            <person name="Minakuchi Y."/>
            <person name="Ohishi K."/>
            <person name="Motoyama A."/>
            <person name="Aizu T."/>
            <person name="Enomoto A."/>
            <person name="Kondo K."/>
            <person name="Tanaka S."/>
            <person name="Hara Y."/>
            <person name="Koshikawa S."/>
            <person name="Sagara H."/>
            <person name="Miura T."/>
            <person name="Yokobori S."/>
            <person name="Miyagawa K."/>
            <person name="Suzuki Y."/>
            <person name="Kubo T."/>
            <person name="Oyama M."/>
            <person name="Kohara Y."/>
            <person name="Fujiyama A."/>
            <person name="Arakawa K."/>
            <person name="Katayama T."/>
            <person name="Toyoda A."/>
            <person name="Kunieda T."/>
        </authorList>
    </citation>
    <scope>NUCLEOTIDE SEQUENCE [LARGE SCALE GENOMIC DNA]</scope>
    <source>
        <strain evidence="2 3">YOKOZUNA-1</strain>
    </source>
</reference>
<dbReference type="Proteomes" id="UP000186922">
    <property type="component" value="Unassembled WGS sequence"/>
</dbReference>
<evidence type="ECO:0000313" key="3">
    <source>
        <dbReference type="Proteomes" id="UP000186922"/>
    </source>
</evidence>
<evidence type="ECO:0000259" key="1">
    <source>
        <dbReference type="PROSITE" id="PS50280"/>
    </source>
</evidence>
<keyword evidence="3" id="KW-1185">Reference proteome</keyword>
<dbReference type="InterPro" id="IPR001214">
    <property type="entry name" value="SET_dom"/>
</dbReference>
<organism evidence="2 3">
    <name type="scientific">Ramazzottius varieornatus</name>
    <name type="common">Water bear</name>
    <name type="synonym">Tardigrade</name>
    <dbReference type="NCBI Taxonomy" id="947166"/>
    <lineage>
        <taxon>Eukaryota</taxon>
        <taxon>Metazoa</taxon>
        <taxon>Ecdysozoa</taxon>
        <taxon>Tardigrada</taxon>
        <taxon>Eutardigrada</taxon>
        <taxon>Parachela</taxon>
        <taxon>Hypsibioidea</taxon>
        <taxon>Ramazzottiidae</taxon>
        <taxon>Ramazzottius</taxon>
    </lineage>
</organism>
<evidence type="ECO:0000313" key="2">
    <source>
        <dbReference type="EMBL" id="GAU89072.1"/>
    </source>
</evidence>
<dbReference type="PROSITE" id="PS50280">
    <property type="entry name" value="SET"/>
    <property type="match status" value="1"/>
</dbReference>
<dbReference type="SUPFAM" id="SSF82199">
    <property type="entry name" value="SET domain"/>
    <property type="match status" value="1"/>
</dbReference>
<name>A0A1D1UN48_RAMVA</name>
<feature type="domain" description="SET" evidence="1">
    <location>
        <begin position="87"/>
        <end position="326"/>
    </location>
</feature>
<dbReference type="CDD" id="cd19176">
    <property type="entry name" value="SET_SETD3"/>
    <property type="match status" value="1"/>
</dbReference>
<dbReference type="InterPro" id="IPR044428">
    <property type="entry name" value="SETD3_SET"/>
</dbReference>
<dbReference type="STRING" id="947166.A0A1D1UN48"/>
<proteinExistence type="predicted"/>
<gene>
    <name evidence="2" type="primary">RvY_01667-1</name>
    <name evidence="2" type="synonym">RvY_01667.1</name>
    <name evidence="2" type="ORF">RvY_01667</name>
</gene>
<dbReference type="EMBL" id="BDGG01000001">
    <property type="protein sequence ID" value="GAU89072.1"/>
    <property type="molecule type" value="Genomic_DNA"/>
</dbReference>
<dbReference type="GO" id="GO:0016279">
    <property type="term" value="F:protein-lysine N-methyltransferase activity"/>
    <property type="evidence" value="ECO:0007669"/>
    <property type="project" value="TreeGrafter"/>
</dbReference>
<comment type="caution">
    <text evidence="2">The sequence shown here is derived from an EMBL/GenBank/DDBJ whole genome shotgun (WGS) entry which is preliminary data.</text>
</comment>
<dbReference type="GO" id="GO:0018064">
    <property type="term" value="F:protein-L-histidine N-tele-methyltransferase activity"/>
    <property type="evidence" value="ECO:0007669"/>
    <property type="project" value="InterPro"/>
</dbReference>
<dbReference type="OrthoDB" id="441812at2759"/>
<protein>
    <recommendedName>
        <fullName evidence="1">SET domain-containing protein</fullName>
    </recommendedName>
</protein>
<dbReference type="AlphaFoldDB" id="A0A1D1UN48"/>
<dbReference type="PANTHER" id="PTHR13271">
    <property type="entry name" value="UNCHARACTERIZED PUTATIVE METHYLTRANSFERASE"/>
    <property type="match status" value="1"/>
</dbReference>
<dbReference type="InterPro" id="IPR046341">
    <property type="entry name" value="SET_dom_sf"/>
</dbReference>
<sequence length="510" mass="56219">MEVLRRQVAGLSEQVKAVEASLYSRRTDGKGSSFSDVDLTPYARLTGLIDDLCRAQQVGDGVLSWNREDNFGQLLEWLATSAGSAVSRVTIACTGERGYGVCVTEEIPADDEEPLVKIPLTCCIGPDVRSNFVIGQCISAFPLPDNLKMAAFLMSEASNTEKSRWKAYLKSLPIKHETILHLDAEAVAILQGSLYFDDVIRRFCSVCKHYINCVAAIDLSDKFSKSEKNKFADAFTFNLFRWALDIVMTRGNALPLNPEGQLSNGTTSATVALIPFLDMLNHQQNASKFGVVETRTADGPTSAFCELRLLSGQSLHSGQEVFMNYSALSVKERFLNHGFLTPEEGTLQIPIEVSLVDEDVPELSKESSLSRIVHKVADGRTVLLAEFEPEGEPTQGTLRLLRYVASRQTGETSSTNGFPSLDKPLPPVQEKLPYMLIVKTATALLKRPVPTLSAENLPHSSLQRLCYEQVLLEHRRLQSVLNYCTPKLKSLLNDIVTSSKRVSSSLPQVS</sequence>
<accession>A0A1D1UN48</accession>
<dbReference type="InterPro" id="IPR050600">
    <property type="entry name" value="SETD3_SETD6_MTase"/>
</dbReference>
<dbReference type="Gene3D" id="3.90.1410.10">
    <property type="entry name" value="set domain protein methyltransferase, domain 1"/>
    <property type="match status" value="1"/>
</dbReference>